<evidence type="ECO:0000313" key="10">
    <source>
        <dbReference type="Proteomes" id="UP000662873"/>
    </source>
</evidence>
<dbReference type="SUPFAM" id="SSF51316">
    <property type="entry name" value="Mss4-like"/>
    <property type="match status" value="1"/>
</dbReference>
<dbReference type="InterPro" id="IPR002579">
    <property type="entry name" value="Met_Sox_Rdtase_MsrB_dom"/>
</dbReference>
<proteinExistence type="inferred from homology"/>
<gene>
    <name evidence="9" type="ORF">NPRO_15720</name>
</gene>
<dbReference type="AlphaFoldDB" id="A0A809S523"/>
<dbReference type="PANTHER" id="PTHR10173:SF52">
    <property type="entry name" value="METHIONINE-R-SULFOXIDE REDUCTASE B1"/>
    <property type="match status" value="1"/>
</dbReference>
<accession>A0A809S523</accession>
<dbReference type="PANTHER" id="PTHR10173">
    <property type="entry name" value="METHIONINE SULFOXIDE REDUCTASE"/>
    <property type="match status" value="1"/>
</dbReference>
<dbReference type="PROSITE" id="PS51790">
    <property type="entry name" value="MSRB"/>
    <property type="match status" value="1"/>
</dbReference>
<name>A0A809S523_9BACT</name>
<evidence type="ECO:0000256" key="6">
    <source>
        <dbReference type="ARBA" id="ARBA00023002"/>
    </source>
</evidence>
<keyword evidence="6" id="KW-0560">Oxidoreductase</keyword>
<dbReference type="EMBL" id="AP021858">
    <property type="protein sequence ID" value="BBO23977.1"/>
    <property type="molecule type" value="Genomic_DNA"/>
</dbReference>
<dbReference type="GO" id="GO:0005737">
    <property type="term" value="C:cytoplasm"/>
    <property type="evidence" value="ECO:0007669"/>
    <property type="project" value="TreeGrafter"/>
</dbReference>
<feature type="domain" description="MsrB" evidence="8">
    <location>
        <begin position="48"/>
        <end position="171"/>
    </location>
</feature>
<evidence type="ECO:0000259" key="8">
    <source>
        <dbReference type="PROSITE" id="PS51790"/>
    </source>
</evidence>
<evidence type="ECO:0000256" key="7">
    <source>
        <dbReference type="ARBA" id="ARBA00048488"/>
    </source>
</evidence>
<sequence>MTTSWIAYALAGLALVSVAALREIDMDTLKQQEASGSPKRPDKVIRTDEEWQKRLTPEQYRILRKKGTEAAFCSPLYDHKKEGSYFCVGCELELFRSDAKFQSGTGWPSFFQPAAKDAIWTQTDRAYGMIRTEVLCARCDGHLGHVFNDAPKTATGLRYCINGEVLRFVPND</sequence>
<organism evidence="9 10">
    <name type="scientific">Candidatus Nitrosymbiomonas proteolyticus</name>
    <dbReference type="NCBI Taxonomy" id="2608984"/>
    <lineage>
        <taxon>Bacteria</taxon>
        <taxon>Bacillati</taxon>
        <taxon>Armatimonadota</taxon>
        <taxon>Armatimonadota incertae sedis</taxon>
        <taxon>Candidatus Nitrosymbiomonas</taxon>
    </lineage>
</organism>
<dbReference type="InterPro" id="IPR011057">
    <property type="entry name" value="Mss4-like_sf"/>
</dbReference>
<dbReference type="KEGG" id="npy:NPRO_15720"/>
<dbReference type="GO" id="GO:0033743">
    <property type="term" value="F:peptide-methionine (R)-S-oxide reductase activity"/>
    <property type="evidence" value="ECO:0007669"/>
    <property type="project" value="UniProtKB-EC"/>
</dbReference>
<protein>
    <recommendedName>
        <fullName evidence="3">peptide-methionine (R)-S-oxide reductase</fullName>
        <ecNumber evidence="3">1.8.4.12</ecNumber>
    </recommendedName>
</protein>
<evidence type="ECO:0000313" key="9">
    <source>
        <dbReference type="EMBL" id="BBO23977.1"/>
    </source>
</evidence>
<dbReference type="Pfam" id="PF01641">
    <property type="entry name" value="SelR"/>
    <property type="match status" value="1"/>
</dbReference>
<comment type="cofactor">
    <cofactor evidence="1">
        <name>Zn(2+)</name>
        <dbReference type="ChEBI" id="CHEBI:29105"/>
    </cofactor>
</comment>
<comment type="similarity">
    <text evidence="2">Belongs to the MsrB Met sulfoxide reductase family.</text>
</comment>
<keyword evidence="4" id="KW-0479">Metal-binding</keyword>
<dbReference type="FunFam" id="2.170.150.20:FF:000001">
    <property type="entry name" value="Peptide methionine sulfoxide reductase MsrB"/>
    <property type="match status" value="1"/>
</dbReference>
<dbReference type="Proteomes" id="UP000662873">
    <property type="component" value="Chromosome"/>
</dbReference>
<comment type="catalytic activity">
    <reaction evidence="7">
        <text>L-methionyl-[protein] + [thioredoxin]-disulfide + H2O = L-methionyl-(R)-S-oxide-[protein] + [thioredoxin]-dithiol</text>
        <dbReference type="Rhea" id="RHEA:24164"/>
        <dbReference type="Rhea" id="RHEA-COMP:10698"/>
        <dbReference type="Rhea" id="RHEA-COMP:10700"/>
        <dbReference type="Rhea" id="RHEA-COMP:12313"/>
        <dbReference type="Rhea" id="RHEA-COMP:12314"/>
        <dbReference type="ChEBI" id="CHEBI:15377"/>
        <dbReference type="ChEBI" id="CHEBI:16044"/>
        <dbReference type="ChEBI" id="CHEBI:29950"/>
        <dbReference type="ChEBI" id="CHEBI:45764"/>
        <dbReference type="ChEBI" id="CHEBI:50058"/>
        <dbReference type="EC" id="1.8.4.12"/>
    </reaction>
</comment>
<evidence type="ECO:0000256" key="3">
    <source>
        <dbReference type="ARBA" id="ARBA00012499"/>
    </source>
</evidence>
<dbReference type="GO" id="GO:0030091">
    <property type="term" value="P:protein repair"/>
    <property type="evidence" value="ECO:0007669"/>
    <property type="project" value="InterPro"/>
</dbReference>
<dbReference type="Gene3D" id="2.170.150.20">
    <property type="entry name" value="Peptide methionine sulfoxide reductase"/>
    <property type="match status" value="1"/>
</dbReference>
<reference evidence="9" key="1">
    <citation type="journal article" name="DNA Res.">
        <title>The physiological potential of anammox bacteria as revealed by their core genome structure.</title>
        <authorList>
            <person name="Okubo T."/>
            <person name="Toyoda A."/>
            <person name="Fukuhara K."/>
            <person name="Uchiyama I."/>
            <person name="Harigaya Y."/>
            <person name="Kuroiwa M."/>
            <person name="Suzuki T."/>
            <person name="Murakami Y."/>
            <person name="Suwa Y."/>
            <person name="Takami H."/>
        </authorList>
    </citation>
    <scope>NUCLEOTIDE SEQUENCE</scope>
    <source>
        <strain evidence="9">317325-2</strain>
    </source>
</reference>
<dbReference type="NCBIfam" id="TIGR00357">
    <property type="entry name" value="peptide-methionine (R)-S-oxide reductase MsrB"/>
    <property type="match status" value="1"/>
</dbReference>
<dbReference type="GO" id="GO:0046872">
    <property type="term" value="F:metal ion binding"/>
    <property type="evidence" value="ECO:0007669"/>
    <property type="project" value="UniProtKB-KW"/>
</dbReference>
<evidence type="ECO:0000256" key="4">
    <source>
        <dbReference type="ARBA" id="ARBA00022723"/>
    </source>
</evidence>
<dbReference type="InterPro" id="IPR028427">
    <property type="entry name" value="Met_Sox_Rdtase_MsrB"/>
</dbReference>
<evidence type="ECO:0000256" key="5">
    <source>
        <dbReference type="ARBA" id="ARBA00022833"/>
    </source>
</evidence>
<dbReference type="EC" id="1.8.4.12" evidence="3"/>
<evidence type="ECO:0000256" key="2">
    <source>
        <dbReference type="ARBA" id="ARBA00007174"/>
    </source>
</evidence>
<keyword evidence="5" id="KW-0862">Zinc</keyword>
<evidence type="ECO:0000256" key="1">
    <source>
        <dbReference type="ARBA" id="ARBA00001947"/>
    </source>
</evidence>
<dbReference type="GO" id="GO:0006979">
    <property type="term" value="P:response to oxidative stress"/>
    <property type="evidence" value="ECO:0007669"/>
    <property type="project" value="InterPro"/>
</dbReference>